<dbReference type="Pfam" id="PF10502">
    <property type="entry name" value="Peptidase_S26"/>
    <property type="match status" value="1"/>
</dbReference>
<keyword evidence="6" id="KW-1133">Transmembrane helix</keyword>
<accession>A0ABR7EVR6</accession>
<sequence length="220" mass="25737">MKRKRRALFKGRHLRRKDFKSKKYRSRRYRRKQFGQKKFSFKPDRYIVAGVFKWIFQIAVVCLLAFVSVWYFGQRVSVVGDSMNPVLKNGDVVLVNRIVYNATTPKRGDIIVFKPKGNENDHYYTKRIVGLPGETIQIIENNVYIDGKKLEEDYKTSKISDVGIVGEQMKLASDEYFVLGDDRENSDDSRDADIGNVKRSYIYGKAWFVALPRKHFGFVR</sequence>
<evidence type="ECO:0000313" key="8">
    <source>
        <dbReference type="EMBL" id="MBC5664789.1"/>
    </source>
</evidence>
<keyword evidence="6" id="KW-0645">Protease</keyword>
<feature type="domain" description="Peptidase S26" evidence="7">
    <location>
        <begin position="52"/>
        <end position="209"/>
    </location>
</feature>
<comment type="similarity">
    <text evidence="3 6">Belongs to the peptidase S26 family.</text>
</comment>
<dbReference type="PROSITE" id="PS00760">
    <property type="entry name" value="SPASE_I_2"/>
    <property type="match status" value="1"/>
</dbReference>
<dbReference type="Proteomes" id="UP000647235">
    <property type="component" value="Unassembled WGS sequence"/>
</dbReference>
<evidence type="ECO:0000259" key="7">
    <source>
        <dbReference type="Pfam" id="PF10502"/>
    </source>
</evidence>
<evidence type="ECO:0000256" key="3">
    <source>
        <dbReference type="ARBA" id="ARBA00009370"/>
    </source>
</evidence>
<dbReference type="RefSeq" id="WP_118288515.1">
    <property type="nucleotide sequence ID" value="NZ_JACOOY010000005.1"/>
</dbReference>
<comment type="catalytic activity">
    <reaction evidence="1 6">
        <text>Cleavage of hydrophobic, N-terminal signal or leader sequences from secreted and periplasmic proteins.</text>
        <dbReference type="EC" id="3.4.21.89"/>
    </reaction>
</comment>
<dbReference type="CDD" id="cd06530">
    <property type="entry name" value="S26_SPase_I"/>
    <property type="match status" value="1"/>
</dbReference>
<protein>
    <recommendedName>
        <fullName evidence="4 6">Signal peptidase I</fullName>
        <ecNumber evidence="4 6">3.4.21.89</ecNumber>
    </recommendedName>
</protein>
<keyword evidence="6" id="KW-0472">Membrane</keyword>
<gene>
    <name evidence="8" type="primary">lepB</name>
    <name evidence="8" type="ORF">H8S07_05780</name>
</gene>
<dbReference type="NCBIfam" id="TIGR02227">
    <property type="entry name" value="sigpep_I_bact"/>
    <property type="match status" value="1"/>
</dbReference>
<dbReference type="Gene3D" id="2.10.109.10">
    <property type="entry name" value="Umud Fragment, subunit A"/>
    <property type="match status" value="1"/>
</dbReference>
<evidence type="ECO:0000256" key="4">
    <source>
        <dbReference type="ARBA" id="ARBA00013208"/>
    </source>
</evidence>
<keyword evidence="9" id="KW-1185">Reference proteome</keyword>
<evidence type="ECO:0000256" key="1">
    <source>
        <dbReference type="ARBA" id="ARBA00000677"/>
    </source>
</evidence>
<keyword evidence="5 6" id="KW-0378">Hydrolase</keyword>
<dbReference type="EMBL" id="JACOOY010000005">
    <property type="protein sequence ID" value="MBC5664789.1"/>
    <property type="molecule type" value="Genomic_DNA"/>
</dbReference>
<reference evidence="8 9" key="1">
    <citation type="submission" date="2020-08" db="EMBL/GenBank/DDBJ databases">
        <title>Genome public.</title>
        <authorList>
            <person name="Liu C."/>
            <person name="Sun Q."/>
        </authorList>
    </citation>
    <scope>NUCLEOTIDE SEQUENCE [LARGE SCALE GENOMIC DNA]</scope>
    <source>
        <strain evidence="8 9">NSJ-36</strain>
    </source>
</reference>
<comment type="subcellular location">
    <subcellularLocation>
        <location evidence="2">Cell membrane</location>
        <topology evidence="2">Single-pass type II membrane protein</topology>
    </subcellularLocation>
    <subcellularLocation>
        <location evidence="6">Membrane</location>
        <topology evidence="6">Single-pass type II membrane protein</topology>
    </subcellularLocation>
</comment>
<dbReference type="PANTHER" id="PTHR43390">
    <property type="entry name" value="SIGNAL PEPTIDASE I"/>
    <property type="match status" value="1"/>
</dbReference>
<dbReference type="GO" id="GO:0009003">
    <property type="term" value="F:signal peptidase activity"/>
    <property type="evidence" value="ECO:0007669"/>
    <property type="project" value="UniProtKB-EC"/>
</dbReference>
<evidence type="ECO:0000256" key="2">
    <source>
        <dbReference type="ARBA" id="ARBA00004401"/>
    </source>
</evidence>
<dbReference type="PANTHER" id="PTHR43390:SF1">
    <property type="entry name" value="CHLOROPLAST PROCESSING PEPTIDASE"/>
    <property type="match status" value="1"/>
</dbReference>
<dbReference type="InterPro" id="IPR036286">
    <property type="entry name" value="LexA/Signal_pep-like_sf"/>
</dbReference>
<evidence type="ECO:0000256" key="6">
    <source>
        <dbReference type="RuleBase" id="RU362042"/>
    </source>
</evidence>
<dbReference type="InterPro" id="IPR000223">
    <property type="entry name" value="Pept_S26A_signal_pept_1"/>
</dbReference>
<comment type="caution">
    <text evidence="8">The sequence shown here is derived from an EMBL/GenBank/DDBJ whole genome shotgun (WGS) entry which is preliminary data.</text>
</comment>
<name>A0ABR7EVR6_9FIRM</name>
<dbReference type="InterPro" id="IPR019533">
    <property type="entry name" value="Peptidase_S26"/>
</dbReference>
<organism evidence="8 9">
    <name type="scientific">Dorea hominis</name>
    <dbReference type="NCBI Taxonomy" id="2763040"/>
    <lineage>
        <taxon>Bacteria</taxon>
        <taxon>Bacillati</taxon>
        <taxon>Bacillota</taxon>
        <taxon>Clostridia</taxon>
        <taxon>Lachnospirales</taxon>
        <taxon>Lachnospiraceae</taxon>
        <taxon>Dorea</taxon>
    </lineage>
</organism>
<dbReference type="InterPro" id="IPR019757">
    <property type="entry name" value="Pept_S26A_signal_pept_1_Lys-AS"/>
</dbReference>
<dbReference type="EC" id="3.4.21.89" evidence="4 6"/>
<dbReference type="PRINTS" id="PR00727">
    <property type="entry name" value="LEADERPTASE"/>
</dbReference>
<dbReference type="SUPFAM" id="SSF51306">
    <property type="entry name" value="LexA/Signal peptidase"/>
    <property type="match status" value="1"/>
</dbReference>
<proteinExistence type="inferred from homology"/>
<evidence type="ECO:0000313" key="9">
    <source>
        <dbReference type="Proteomes" id="UP000647235"/>
    </source>
</evidence>
<evidence type="ECO:0000256" key="5">
    <source>
        <dbReference type="ARBA" id="ARBA00022801"/>
    </source>
</evidence>
<feature type="transmembrane region" description="Helical" evidence="6">
    <location>
        <begin position="46"/>
        <end position="73"/>
    </location>
</feature>
<keyword evidence="6" id="KW-0812">Transmembrane</keyword>